<dbReference type="PANTHER" id="PTHR13693:SF54">
    <property type="entry name" value="SERINE PALMITOYLTRANSFERASE 3"/>
    <property type="match status" value="1"/>
</dbReference>
<organism evidence="9 10">
    <name type="scientific">Mesorhabditis spiculigera</name>
    <dbReference type="NCBI Taxonomy" id="96644"/>
    <lineage>
        <taxon>Eukaryota</taxon>
        <taxon>Metazoa</taxon>
        <taxon>Ecdysozoa</taxon>
        <taxon>Nematoda</taxon>
        <taxon>Chromadorea</taxon>
        <taxon>Rhabditida</taxon>
        <taxon>Rhabditina</taxon>
        <taxon>Rhabditomorpha</taxon>
        <taxon>Rhabditoidea</taxon>
        <taxon>Rhabditidae</taxon>
        <taxon>Mesorhabditinae</taxon>
        <taxon>Mesorhabditis</taxon>
    </lineage>
</organism>
<dbReference type="Gene3D" id="3.90.1150.10">
    <property type="entry name" value="Aspartate Aminotransferase, domain 1"/>
    <property type="match status" value="1"/>
</dbReference>
<sequence>MDSASPTMEHPRDSPSVRTRLSRHEALLESSDDKYKKLVLRYNGLLEDKKRLMDLCHKNDALLDGLSAKVNELERQRQELVGICFSLITEQEKLLADNDIIDRLTSELKRINEERGLLDASRKSNDFYDDYMRLTRATTLHEQRATMSSTGTPSISSSTKKPSTLRKMTDRTQRSRSRSPNERRGITSVFSPQTKQSVIEWVRGAYNNEAYQELGFLHVAMIYISFAVMIMFAHFSVFFRKHKLIDAKEMLMAKERPEQEDFTPLENGFDQMLVNDVYRKSTDIINRPIVGVPGALVRLKDRITKNFGWTYEYTGTETEVINMGSYNYLGFAHNDGPCAEAAAEYIDNFGLHVGAPRDEAVVMQAQRDLEECVANYLGVEDAICFPMGFVTNSMNIAALVNKNSLVLSDQLNHASLVLGCRMSGATVVVFKHNNAHDCGEKLRDAICQPNPRTGKKFKKIMIVCEGIYSMEGTILDLPAFIAVKKKYRAYLFLDEAHSVGALGPTGRGIVEYWGADPKDVDLMMGTLTKSFAAAGGYIGGKKETIAHLRIHSAGSCYGSPMSPPIIAQVLSSMKIMLGEDGTDIGQKKVVALRRNSRYFRAKLKALGFLVYGHDDSPVVPLMTFHTTKVVYWGRETLRYGIGAVQVGYPATALTKARVRFCISADHTKEQLDYVLAICDKIGDLSNTKYAFDPSKNFDSIEY</sequence>
<evidence type="ECO:0000256" key="6">
    <source>
        <dbReference type="SAM" id="MobiDB-lite"/>
    </source>
</evidence>
<keyword evidence="5" id="KW-0012">Acyltransferase</keyword>
<reference evidence="9" key="1">
    <citation type="submission" date="2023-06" db="EMBL/GenBank/DDBJ databases">
        <authorList>
            <person name="Delattre M."/>
        </authorList>
    </citation>
    <scope>NUCLEOTIDE SEQUENCE</scope>
    <source>
        <strain evidence="9">AF72</strain>
    </source>
</reference>
<dbReference type="GO" id="GO:0030170">
    <property type="term" value="F:pyridoxal phosphate binding"/>
    <property type="evidence" value="ECO:0007669"/>
    <property type="project" value="InterPro"/>
</dbReference>
<dbReference type="InterPro" id="IPR050087">
    <property type="entry name" value="AON_synthase_class-II"/>
</dbReference>
<dbReference type="InterPro" id="IPR015424">
    <property type="entry name" value="PyrdxlP-dep_Trfase"/>
</dbReference>
<dbReference type="InterPro" id="IPR015421">
    <property type="entry name" value="PyrdxlP-dep_Trfase_major"/>
</dbReference>
<dbReference type="Pfam" id="PF00155">
    <property type="entry name" value="Aminotran_1_2"/>
    <property type="match status" value="1"/>
</dbReference>
<dbReference type="PANTHER" id="PTHR13693">
    <property type="entry name" value="CLASS II AMINOTRANSFERASE/8-AMINO-7-OXONONANOATE SYNTHASE"/>
    <property type="match status" value="1"/>
</dbReference>
<dbReference type="GO" id="GO:0046512">
    <property type="term" value="P:sphingosine biosynthetic process"/>
    <property type="evidence" value="ECO:0007669"/>
    <property type="project" value="TreeGrafter"/>
</dbReference>
<evidence type="ECO:0000256" key="2">
    <source>
        <dbReference type="ARBA" id="ARBA00008392"/>
    </source>
</evidence>
<evidence type="ECO:0000256" key="7">
    <source>
        <dbReference type="SAM" id="Phobius"/>
    </source>
</evidence>
<keyword evidence="7" id="KW-0812">Transmembrane</keyword>
<feature type="domain" description="Aminotransferase class I/classII large" evidence="8">
    <location>
        <begin position="319"/>
        <end position="675"/>
    </location>
</feature>
<dbReference type="Gene3D" id="3.40.640.10">
    <property type="entry name" value="Type I PLP-dependent aspartate aminotransferase-like (Major domain)"/>
    <property type="match status" value="1"/>
</dbReference>
<dbReference type="InterPro" id="IPR004839">
    <property type="entry name" value="Aminotransferase_I/II_large"/>
</dbReference>
<dbReference type="InterPro" id="IPR015422">
    <property type="entry name" value="PyrdxlP-dep_Trfase_small"/>
</dbReference>
<gene>
    <name evidence="9" type="ORF">MSPICULIGERA_LOCUS23784</name>
</gene>
<evidence type="ECO:0000256" key="1">
    <source>
        <dbReference type="ARBA" id="ARBA00001933"/>
    </source>
</evidence>
<keyword evidence="7" id="KW-0472">Membrane</keyword>
<dbReference type="PROSITE" id="PS00599">
    <property type="entry name" value="AA_TRANSFER_CLASS_2"/>
    <property type="match status" value="1"/>
</dbReference>
<dbReference type="GO" id="GO:0046513">
    <property type="term" value="P:ceramide biosynthetic process"/>
    <property type="evidence" value="ECO:0007669"/>
    <property type="project" value="TreeGrafter"/>
</dbReference>
<keyword evidence="3" id="KW-0808">Transferase</keyword>
<accession>A0AA36DDY4</accession>
<evidence type="ECO:0000256" key="5">
    <source>
        <dbReference type="ARBA" id="ARBA00023315"/>
    </source>
</evidence>
<comment type="cofactor">
    <cofactor evidence="1">
        <name>pyridoxal 5'-phosphate</name>
        <dbReference type="ChEBI" id="CHEBI:597326"/>
    </cofactor>
</comment>
<evidence type="ECO:0000259" key="8">
    <source>
        <dbReference type="Pfam" id="PF00155"/>
    </source>
</evidence>
<proteinExistence type="inferred from homology"/>
<keyword evidence="4" id="KW-0663">Pyridoxal phosphate</keyword>
<dbReference type="Proteomes" id="UP001177023">
    <property type="component" value="Unassembled WGS sequence"/>
</dbReference>
<keyword evidence="10" id="KW-1185">Reference proteome</keyword>
<dbReference type="GO" id="GO:0017059">
    <property type="term" value="C:serine palmitoyltransferase complex"/>
    <property type="evidence" value="ECO:0007669"/>
    <property type="project" value="TreeGrafter"/>
</dbReference>
<feature type="compositionally biased region" description="Basic and acidic residues" evidence="6">
    <location>
        <begin position="167"/>
        <end position="185"/>
    </location>
</feature>
<keyword evidence="7" id="KW-1133">Transmembrane helix</keyword>
<dbReference type="CDD" id="cd06454">
    <property type="entry name" value="KBL_like"/>
    <property type="match status" value="1"/>
</dbReference>
<protein>
    <recommendedName>
        <fullName evidence="8">Aminotransferase class I/classII large domain-containing protein</fullName>
    </recommendedName>
</protein>
<dbReference type="InterPro" id="IPR001917">
    <property type="entry name" value="Aminotrans_II_pyridoxalP_BS"/>
</dbReference>
<feature type="non-terminal residue" evidence="9">
    <location>
        <position position="1"/>
    </location>
</feature>
<feature type="compositionally biased region" description="Low complexity" evidence="6">
    <location>
        <begin position="146"/>
        <end position="162"/>
    </location>
</feature>
<dbReference type="EMBL" id="CATQJA010002706">
    <property type="protein sequence ID" value="CAJ0585773.1"/>
    <property type="molecule type" value="Genomic_DNA"/>
</dbReference>
<dbReference type="GO" id="GO:0004758">
    <property type="term" value="F:serine C-palmitoyltransferase activity"/>
    <property type="evidence" value="ECO:0007669"/>
    <property type="project" value="TreeGrafter"/>
</dbReference>
<evidence type="ECO:0000313" key="10">
    <source>
        <dbReference type="Proteomes" id="UP001177023"/>
    </source>
</evidence>
<evidence type="ECO:0000313" key="9">
    <source>
        <dbReference type="EMBL" id="CAJ0585773.1"/>
    </source>
</evidence>
<dbReference type="AlphaFoldDB" id="A0AA36DDY4"/>
<dbReference type="GO" id="GO:0016020">
    <property type="term" value="C:membrane"/>
    <property type="evidence" value="ECO:0007669"/>
    <property type="project" value="GOC"/>
</dbReference>
<evidence type="ECO:0000256" key="3">
    <source>
        <dbReference type="ARBA" id="ARBA00022679"/>
    </source>
</evidence>
<comment type="similarity">
    <text evidence="2">Belongs to the class-II pyridoxal-phosphate-dependent aminotransferase family.</text>
</comment>
<feature type="transmembrane region" description="Helical" evidence="7">
    <location>
        <begin position="216"/>
        <end position="239"/>
    </location>
</feature>
<comment type="caution">
    <text evidence="9">The sequence shown here is derived from an EMBL/GenBank/DDBJ whole genome shotgun (WGS) entry which is preliminary data.</text>
</comment>
<name>A0AA36DDY4_9BILA</name>
<dbReference type="SUPFAM" id="SSF53383">
    <property type="entry name" value="PLP-dependent transferases"/>
    <property type="match status" value="1"/>
</dbReference>
<evidence type="ECO:0000256" key="4">
    <source>
        <dbReference type="ARBA" id="ARBA00022898"/>
    </source>
</evidence>
<feature type="region of interest" description="Disordered" evidence="6">
    <location>
        <begin position="142"/>
        <end position="188"/>
    </location>
</feature>
<feature type="region of interest" description="Disordered" evidence="6">
    <location>
        <begin position="1"/>
        <end position="20"/>
    </location>
</feature>